<evidence type="ECO:0000256" key="2">
    <source>
        <dbReference type="ARBA" id="ARBA00011902"/>
    </source>
</evidence>
<name>A0ABN8PJW0_9CNID</name>
<feature type="transmembrane region" description="Helical" evidence="14">
    <location>
        <begin position="844"/>
        <end position="872"/>
    </location>
</feature>
<feature type="disulfide bond" evidence="11">
    <location>
        <begin position="185"/>
        <end position="195"/>
    </location>
</feature>
<evidence type="ECO:0000313" key="18">
    <source>
        <dbReference type="EMBL" id="CAH3144738.1"/>
    </source>
</evidence>
<dbReference type="Gene3D" id="2.60.40.10">
    <property type="entry name" value="Immunoglobulins"/>
    <property type="match status" value="6"/>
</dbReference>
<comment type="caution">
    <text evidence="18">The sequence shown here is derived from an EMBL/GenBank/DDBJ whole genome shotgun (WGS) entry which is preliminary data.</text>
</comment>
<dbReference type="InterPro" id="IPR001190">
    <property type="entry name" value="SRCR"/>
</dbReference>
<dbReference type="Pfam" id="PF00530">
    <property type="entry name" value="SRCR"/>
    <property type="match status" value="2"/>
</dbReference>
<dbReference type="InterPro" id="IPR007110">
    <property type="entry name" value="Ig-like_dom"/>
</dbReference>
<feature type="domain" description="Ig-like" evidence="17">
    <location>
        <begin position="653"/>
        <end position="743"/>
    </location>
</feature>
<evidence type="ECO:0000256" key="14">
    <source>
        <dbReference type="SAM" id="Phobius"/>
    </source>
</evidence>
<dbReference type="Gene3D" id="1.10.510.10">
    <property type="entry name" value="Transferase(Phosphotransferase) domain 1"/>
    <property type="match status" value="1"/>
</dbReference>
<dbReference type="InterPro" id="IPR050964">
    <property type="entry name" value="Striated_Muscle_Regulatory"/>
</dbReference>
<keyword evidence="19" id="KW-1185">Reference proteome</keyword>
<dbReference type="PROSITE" id="PS00109">
    <property type="entry name" value="PROTEIN_KINASE_TYR"/>
    <property type="match status" value="1"/>
</dbReference>
<dbReference type="Pfam" id="PF13927">
    <property type="entry name" value="Ig_3"/>
    <property type="match status" value="4"/>
</dbReference>
<dbReference type="InterPro" id="IPR017441">
    <property type="entry name" value="Protein_kinase_ATP_BS"/>
</dbReference>
<dbReference type="InterPro" id="IPR008266">
    <property type="entry name" value="Tyr_kinase_AS"/>
</dbReference>
<reference evidence="18 19" key="1">
    <citation type="submission" date="2022-05" db="EMBL/GenBank/DDBJ databases">
        <authorList>
            <consortium name="Genoscope - CEA"/>
            <person name="William W."/>
        </authorList>
    </citation>
    <scope>NUCLEOTIDE SEQUENCE [LARGE SCALE GENOMIC DNA]</scope>
</reference>
<sequence length="1224" mass="136689">IEGTPRISGYSAKTGYHMKLLKTGFPVRFKTNEIPSLGIMEFKLNNTWKRLCTPSWDEKEKDLTCRAMGYNGPTDNNTQPESKSHSNKTIRRNCTSLLFNCNNNSKQDLQSCTVPVRLNGANLTYGGRVEVFYRGKWGKICRKGWDFNDVKVVCTQLGFKGAVAEFITSEGKDEKLPYLMTEVFCSGKELNLSSCKRTDGENYCPYYKGAQALCEPKNLDVLDRTPYYLKIGSSETLPCSLKNDTHIRWYIDGKVASTSGRQIKTSGDTLTINDIKVSDGGTYECRGLKYTKLFTIYVIAEFRNKRPRQTLISGKSGEIKCTGVGTPDPQFEWKRDGNKTFDNLRFTQMSSGSLRVSSVKPGDEGIYICIMKQNKKHSTSTENQDINVSVIVAPVVKVFGPKNGTVQTGDNVSLNCSIKNGSTPKIHWSKDNLTRSENERVLHLTKVKAEDVGWYTCKAENKAGSYSDAIFLTVDVPPKVNPKLRNQSLSLSSAFDVKCILDGVPHPKVNWTKNGAPLQNNKNTLRIVNVTFKDAGQYVCIAESRAGKINISIWIDVTESPQAVVSPSNQTIPEGKPANISCKATGFPKPTLRWTFSEDRDLPQGAVVEYNESRSLLKLKNVSKLMAGTYKCTAKNKANSTTATATLRVLGKPTAVIVESSYPTILAGEDIKLTCKVSGLKVEVNWKKNGLPVPKNEKVRVSSIGDSSTLVISNVGSDDSGDYSCEARNPAGYSSSTVKIRVTGRPFVTAVVLYCWPHFCRHIFCTVHLVHVQETTGRCDYKLSFGAAAAQTSAVVISFSFFKQFSKPGFKYISNMRACSTKILLDSSTVSLEYTKIEQAKEGFCWQVCLLSCFFLCFSPVMFSYIFLFFFACNASVLKSSCIIIHNPSSLSNSFLPPIHLCSLADEHPGLELEELVHEVDEWEVARDRIKLENMIGSGAFGAVWKATLKQSDKRHGAQTVAAKHFTPTAGEEGRKALMKEIELGKSLAESPHINVVKFIGCVTTQIHPIMIMEYMAYGDLLGYLRKSRGIHDQYHHGEGEAFELQPYDLVLFAKHIATGMVYLGSRGIIHRDLAARNVLLDQNFVCKVTDFGLSYQSFKYGHGNAKKGCIPVKWTAPEILYGNPADLSTKSDVWSYGVVLYEIFTIGGIPYPGWSEAKVIAEIKNGYHMPKPEHVDKTLVWIFYSTFRYHLMERCWQQEPDFRPSFEFLRQKLLTYIEEKVTF</sequence>
<dbReference type="InterPro" id="IPR013783">
    <property type="entry name" value="Ig-like_fold"/>
</dbReference>
<protein>
    <recommendedName>
        <fullName evidence="2">receptor protein-tyrosine kinase</fullName>
        <ecNumber evidence="2">2.7.10.1</ecNumber>
    </recommendedName>
</protein>
<dbReference type="PIRSF" id="PIRSF000615">
    <property type="entry name" value="TyrPK_CSF1-R"/>
    <property type="match status" value="1"/>
</dbReference>
<feature type="domain" description="Ig-like" evidence="17">
    <location>
        <begin position="314"/>
        <end position="389"/>
    </location>
</feature>
<dbReference type="PANTHER" id="PTHR13817:SF73">
    <property type="entry name" value="FIBRONECTIN TYPE-III DOMAIN-CONTAINING PROTEIN"/>
    <property type="match status" value="1"/>
</dbReference>
<accession>A0ABN8PJW0</accession>
<dbReference type="InterPro" id="IPR003599">
    <property type="entry name" value="Ig_sub"/>
</dbReference>
<dbReference type="PROSITE" id="PS00107">
    <property type="entry name" value="PROTEIN_KINASE_ATP"/>
    <property type="match status" value="1"/>
</dbReference>
<dbReference type="SMART" id="SM00202">
    <property type="entry name" value="SR"/>
    <property type="match status" value="1"/>
</dbReference>
<dbReference type="PROSITE" id="PS50287">
    <property type="entry name" value="SRCR_2"/>
    <property type="match status" value="2"/>
</dbReference>
<dbReference type="SMART" id="SM00409">
    <property type="entry name" value="IG"/>
    <property type="match status" value="6"/>
</dbReference>
<keyword evidence="12" id="KW-0067">ATP-binding</keyword>
<proteinExistence type="predicted"/>
<dbReference type="SUPFAM" id="SSF56112">
    <property type="entry name" value="Protein kinase-like (PK-like)"/>
    <property type="match status" value="1"/>
</dbReference>
<feature type="transmembrane region" description="Helical" evidence="14">
    <location>
        <begin position="783"/>
        <end position="802"/>
    </location>
</feature>
<evidence type="ECO:0000256" key="10">
    <source>
        <dbReference type="ARBA" id="ARBA00023319"/>
    </source>
</evidence>
<feature type="non-terminal residue" evidence="18">
    <location>
        <position position="1"/>
    </location>
</feature>
<dbReference type="PRINTS" id="PR00109">
    <property type="entry name" value="TYRKINASE"/>
</dbReference>
<evidence type="ECO:0000256" key="11">
    <source>
        <dbReference type="PROSITE-ProRule" id="PRU00196"/>
    </source>
</evidence>
<dbReference type="InterPro" id="IPR020635">
    <property type="entry name" value="Tyr_kinase_cat_dom"/>
</dbReference>
<evidence type="ECO:0000313" key="19">
    <source>
        <dbReference type="Proteomes" id="UP001159405"/>
    </source>
</evidence>
<dbReference type="CDD" id="cd00192">
    <property type="entry name" value="PTKc"/>
    <property type="match status" value="1"/>
</dbReference>
<evidence type="ECO:0000259" key="15">
    <source>
        <dbReference type="PROSITE" id="PS50011"/>
    </source>
</evidence>
<dbReference type="CDD" id="cd00096">
    <property type="entry name" value="Ig"/>
    <property type="match status" value="1"/>
</dbReference>
<keyword evidence="3 14" id="KW-0812">Transmembrane</keyword>
<evidence type="ECO:0000256" key="12">
    <source>
        <dbReference type="PROSITE-ProRule" id="PRU10141"/>
    </source>
</evidence>
<dbReference type="InterPro" id="IPR003598">
    <property type="entry name" value="Ig_sub2"/>
</dbReference>
<dbReference type="PROSITE" id="PS50011">
    <property type="entry name" value="PROTEIN_KINASE_DOM"/>
    <property type="match status" value="1"/>
</dbReference>
<dbReference type="PRINTS" id="PR00258">
    <property type="entry name" value="SPERACTRCPTR"/>
</dbReference>
<dbReference type="SMART" id="SM00408">
    <property type="entry name" value="IGc2"/>
    <property type="match status" value="6"/>
</dbReference>
<dbReference type="EMBL" id="CALNXK010000074">
    <property type="protein sequence ID" value="CAH3144738.1"/>
    <property type="molecule type" value="Genomic_DNA"/>
</dbReference>
<keyword evidence="9" id="KW-0325">Glycoprotein</keyword>
<evidence type="ECO:0000256" key="7">
    <source>
        <dbReference type="ARBA" id="ARBA00023157"/>
    </source>
</evidence>
<dbReference type="InterPro" id="IPR011009">
    <property type="entry name" value="Kinase-like_dom_sf"/>
</dbReference>
<evidence type="ECO:0000256" key="8">
    <source>
        <dbReference type="ARBA" id="ARBA00023170"/>
    </source>
</evidence>
<dbReference type="Proteomes" id="UP001159405">
    <property type="component" value="Unassembled WGS sequence"/>
</dbReference>
<dbReference type="InterPro" id="IPR013098">
    <property type="entry name" value="Ig_I-set"/>
</dbReference>
<evidence type="ECO:0000256" key="13">
    <source>
        <dbReference type="SAM" id="MobiDB-lite"/>
    </source>
</evidence>
<keyword evidence="4" id="KW-0677">Repeat</keyword>
<feature type="domain" description="Ig-like" evidence="17">
    <location>
        <begin position="394"/>
        <end position="473"/>
    </location>
</feature>
<feature type="region of interest" description="Disordered" evidence="13">
    <location>
        <begin position="67"/>
        <end position="88"/>
    </location>
</feature>
<keyword evidence="7 11" id="KW-1015">Disulfide bond</keyword>
<gene>
    <name evidence="18" type="ORF">PLOB_00044098</name>
</gene>
<organism evidence="18 19">
    <name type="scientific">Porites lobata</name>
    <dbReference type="NCBI Taxonomy" id="104759"/>
    <lineage>
        <taxon>Eukaryota</taxon>
        <taxon>Metazoa</taxon>
        <taxon>Cnidaria</taxon>
        <taxon>Anthozoa</taxon>
        <taxon>Hexacorallia</taxon>
        <taxon>Scleractinia</taxon>
        <taxon>Fungiina</taxon>
        <taxon>Poritidae</taxon>
        <taxon>Porites</taxon>
    </lineage>
</organism>
<feature type="domain" description="SRCR" evidence="16">
    <location>
        <begin position="116"/>
        <end position="215"/>
    </location>
</feature>
<dbReference type="Pfam" id="PF07679">
    <property type="entry name" value="I-set"/>
    <property type="match status" value="2"/>
</dbReference>
<dbReference type="InterPro" id="IPR001245">
    <property type="entry name" value="Ser-Thr/Tyr_kinase_cat_dom"/>
</dbReference>
<keyword evidence="6 14" id="KW-0472">Membrane</keyword>
<feature type="domain" description="Ig-like" evidence="17">
    <location>
        <begin position="216"/>
        <end position="286"/>
    </location>
</feature>
<keyword evidence="5 14" id="KW-1133">Transmembrane helix</keyword>
<dbReference type="EC" id="2.7.10.1" evidence="2"/>
<dbReference type="Gene3D" id="3.10.250.10">
    <property type="entry name" value="SRCR-like domain"/>
    <property type="match status" value="2"/>
</dbReference>
<dbReference type="PROSITE" id="PS50835">
    <property type="entry name" value="IG_LIKE"/>
    <property type="match status" value="6"/>
</dbReference>
<dbReference type="SUPFAM" id="SSF56487">
    <property type="entry name" value="SRCR-like"/>
    <property type="match status" value="2"/>
</dbReference>
<evidence type="ECO:0000256" key="1">
    <source>
        <dbReference type="ARBA" id="ARBA00004167"/>
    </source>
</evidence>
<dbReference type="InterPro" id="IPR000719">
    <property type="entry name" value="Prot_kinase_dom"/>
</dbReference>
<dbReference type="InterPro" id="IPR036179">
    <property type="entry name" value="Ig-like_dom_sf"/>
</dbReference>
<keyword evidence="10" id="KW-0393">Immunoglobulin domain</keyword>
<evidence type="ECO:0000259" key="17">
    <source>
        <dbReference type="PROSITE" id="PS50835"/>
    </source>
</evidence>
<feature type="domain" description="Protein kinase" evidence="15">
    <location>
        <begin position="930"/>
        <end position="1218"/>
    </location>
</feature>
<dbReference type="PANTHER" id="PTHR13817">
    <property type="entry name" value="TITIN"/>
    <property type="match status" value="1"/>
</dbReference>
<keyword evidence="12" id="KW-0547">Nucleotide-binding</keyword>
<dbReference type="Gene3D" id="3.30.200.20">
    <property type="entry name" value="Phosphorylase Kinase, domain 1"/>
    <property type="match status" value="1"/>
</dbReference>
<dbReference type="InterPro" id="IPR036772">
    <property type="entry name" value="SRCR-like_dom_sf"/>
</dbReference>
<evidence type="ECO:0000259" key="16">
    <source>
        <dbReference type="PROSITE" id="PS50287"/>
    </source>
</evidence>
<evidence type="ECO:0000256" key="9">
    <source>
        <dbReference type="ARBA" id="ARBA00023180"/>
    </source>
</evidence>
<keyword evidence="8" id="KW-0675">Receptor</keyword>
<dbReference type="SMART" id="SM00219">
    <property type="entry name" value="TyrKc"/>
    <property type="match status" value="1"/>
</dbReference>
<comment type="caution">
    <text evidence="11">Lacks conserved residue(s) required for the propagation of feature annotation.</text>
</comment>
<feature type="binding site" evidence="12">
    <location>
        <position position="964"/>
    </location>
    <ligand>
        <name>ATP</name>
        <dbReference type="ChEBI" id="CHEBI:30616"/>
    </ligand>
</feature>
<dbReference type="Pfam" id="PF07714">
    <property type="entry name" value="PK_Tyr_Ser-Thr"/>
    <property type="match status" value="1"/>
</dbReference>
<dbReference type="SMART" id="SM00406">
    <property type="entry name" value="IGv"/>
    <property type="match status" value="2"/>
</dbReference>
<evidence type="ECO:0000256" key="3">
    <source>
        <dbReference type="ARBA" id="ARBA00022692"/>
    </source>
</evidence>
<feature type="domain" description="SRCR" evidence="16">
    <location>
        <begin position="27"/>
        <end position="112"/>
    </location>
</feature>
<dbReference type="SUPFAM" id="SSF48726">
    <property type="entry name" value="Immunoglobulin"/>
    <property type="match status" value="6"/>
</dbReference>
<evidence type="ECO:0000256" key="6">
    <source>
        <dbReference type="ARBA" id="ARBA00023136"/>
    </source>
</evidence>
<evidence type="ECO:0000256" key="4">
    <source>
        <dbReference type="ARBA" id="ARBA00022737"/>
    </source>
</evidence>
<comment type="subcellular location">
    <subcellularLocation>
        <location evidence="1">Membrane</location>
        <topology evidence="1">Single-pass membrane protein</topology>
    </subcellularLocation>
</comment>
<evidence type="ECO:0000256" key="5">
    <source>
        <dbReference type="ARBA" id="ARBA00022989"/>
    </source>
</evidence>
<feature type="domain" description="Ig-like" evidence="17">
    <location>
        <begin position="561"/>
        <end position="648"/>
    </location>
</feature>
<feature type="domain" description="Ig-like" evidence="17">
    <location>
        <begin position="478"/>
        <end position="552"/>
    </location>
</feature>
<dbReference type="InterPro" id="IPR013106">
    <property type="entry name" value="Ig_V-set"/>
</dbReference>